<evidence type="ECO:0000313" key="3">
    <source>
        <dbReference type="EMBL" id="CAI9296671.1"/>
    </source>
</evidence>
<reference evidence="3" key="1">
    <citation type="submission" date="2023-04" db="EMBL/GenBank/DDBJ databases">
        <authorList>
            <person name="Vijverberg K."/>
            <person name="Xiong W."/>
            <person name="Schranz E."/>
        </authorList>
    </citation>
    <scope>NUCLEOTIDE SEQUENCE</scope>
</reference>
<evidence type="ECO:0000256" key="2">
    <source>
        <dbReference type="SAM" id="MobiDB-lite"/>
    </source>
</evidence>
<feature type="compositionally biased region" description="Acidic residues" evidence="2">
    <location>
        <begin position="14"/>
        <end position="32"/>
    </location>
</feature>
<dbReference type="AlphaFoldDB" id="A0AA35ZQY8"/>
<keyword evidence="4" id="KW-1185">Reference proteome</keyword>
<sequence length="109" mass="12714">MVQEGNPEARPEEYMELDYEGSESDEESEEGEDVKKTPYELYPSEITSDQHTVQRSTTRPIRSLTEEVANEKQRIFATEARAIRVEKKEDEITREMSELTELLVRQFGI</sequence>
<evidence type="ECO:0000256" key="1">
    <source>
        <dbReference type="SAM" id="Coils"/>
    </source>
</evidence>
<evidence type="ECO:0000313" key="4">
    <source>
        <dbReference type="Proteomes" id="UP001177003"/>
    </source>
</evidence>
<proteinExistence type="predicted"/>
<feature type="region of interest" description="Disordered" evidence="2">
    <location>
        <begin position="1"/>
        <end position="59"/>
    </location>
</feature>
<organism evidence="3 4">
    <name type="scientific">Lactuca saligna</name>
    <name type="common">Willowleaf lettuce</name>
    <dbReference type="NCBI Taxonomy" id="75948"/>
    <lineage>
        <taxon>Eukaryota</taxon>
        <taxon>Viridiplantae</taxon>
        <taxon>Streptophyta</taxon>
        <taxon>Embryophyta</taxon>
        <taxon>Tracheophyta</taxon>
        <taxon>Spermatophyta</taxon>
        <taxon>Magnoliopsida</taxon>
        <taxon>eudicotyledons</taxon>
        <taxon>Gunneridae</taxon>
        <taxon>Pentapetalae</taxon>
        <taxon>asterids</taxon>
        <taxon>campanulids</taxon>
        <taxon>Asterales</taxon>
        <taxon>Asteraceae</taxon>
        <taxon>Cichorioideae</taxon>
        <taxon>Cichorieae</taxon>
        <taxon>Lactucinae</taxon>
        <taxon>Lactuca</taxon>
    </lineage>
</organism>
<protein>
    <submittedName>
        <fullName evidence="3">Uncharacterized protein</fullName>
    </submittedName>
</protein>
<keyword evidence="1" id="KW-0175">Coiled coil</keyword>
<feature type="compositionally biased region" description="Polar residues" evidence="2">
    <location>
        <begin position="45"/>
        <end position="59"/>
    </location>
</feature>
<gene>
    <name evidence="3" type="ORF">LSALG_LOCUS35526</name>
</gene>
<dbReference type="EMBL" id="OX465084">
    <property type="protein sequence ID" value="CAI9296671.1"/>
    <property type="molecule type" value="Genomic_DNA"/>
</dbReference>
<name>A0AA35ZQY8_LACSI</name>
<feature type="coiled-coil region" evidence="1">
    <location>
        <begin position="61"/>
        <end position="105"/>
    </location>
</feature>
<dbReference type="Proteomes" id="UP001177003">
    <property type="component" value="Chromosome 8"/>
</dbReference>
<accession>A0AA35ZQY8</accession>